<dbReference type="InParanoid" id="A0A2K1QSS0"/>
<keyword evidence="2" id="KW-1133">Transmembrane helix</keyword>
<evidence type="ECO:0000313" key="4">
    <source>
        <dbReference type="Proteomes" id="UP000243797"/>
    </source>
</evidence>
<keyword evidence="4" id="KW-1185">Reference proteome</keyword>
<feature type="transmembrane region" description="Helical" evidence="2">
    <location>
        <begin position="53"/>
        <end position="79"/>
    </location>
</feature>
<sequence length="722" mass="81554">MRTRSGRIRDSAIGWLGYGIITYSGLMPVMAFAASLWTERQQYAPLLQYGNPIWLGTIIMTLFWSSLLGLIPQLFLNVIATPDFAGYYIFRWLGFSPQNLPIPWAQWNPIIITVIMLRVMLQFMPASPPQASDHGPSNTVETSGAADSNEGSAPITTVKEARMEKFLMPPLLFPAKTTHTRFFPKKHSFAYSYFYVGIPVGWQGRSGTALSADVEQLPVSRRKYGWFDVNSADYLMRSSKHPSLESKLRTYLRGEGVKDDEWSFAYLCTAPRFLGYSFNPVSFWYIYGQKSELKMMLLEVNNTFDERRMYLLRADEVTAEGEAQAKFKKTWTKDFHVSPFNSRKGSYSLQASNPHTPGRMLETAFDNLITLKSSKNEIKLVARVFSEGPAIDPSSVGDWQMLQLIASWFWVGFMTFPRIIYEASMLFFARKLHVWYRPEIMPSSLGRHATAEEKTLEKFFCQYLKFLIERSASSVEVVYHPPGDVGDVQVFSTPHSVAQEDEKQLLEVTVLSPAFYSRLIHYAHLTEAFDREGLCTDEKNRTVVLSRPDVLDMLLKEDSTRPSIGKRCSRLETWRWDMLCKYRCPPPPVSYVEDGAKPVRDVVVEDIRPERLSQLDRFAMERTPADEAAWYRTTVTKTFVTQRYALGISALVGLAEYLLQVALSVAAYRATTAAFAAIEAASIAFAGGDVVLAHGKLELLMAVSGSLAGAGLVHLWNVAKGT</sequence>
<evidence type="ECO:0000256" key="2">
    <source>
        <dbReference type="SAM" id="Phobius"/>
    </source>
</evidence>
<dbReference type="EMBL" id="NKHZ01000047">
    <property type="protein sequence ID" value="PNS18091.1"/>
    <property type="molecule type" value="Genomic_DNA"/>
</dbReference>
<keyword evidence="2" id="KW-0472">Membrane</keyword>
<dbReference type="Pfam" id="PF07103">
    <property type="entry name" value="DUF1365"/>
    <property type="match status" value="1"/>
</dbReference>
<keyword evidence="2" id="KW-0812">Transmembrane</keyword>
<protein>
    <recommendedName>
        <fullName evidence="5">DUF1365-domain-containing protein</fullName>
    </recommendedName>
</protein>
<feature type="transmembrane region" description="Helical" evidence="2">
    <location>
        <begin position="12"/>
        <end position="33"/>
    </location>
</feature>
<feature type="compositionally biased region" description="Polar residues" evidence="1">
    <location>
        <begin position="135"/>
        <end position="152"/>
    </location>
</feature>
<proteinExistence type="predicted"/>
<reference evidence="3 4" key="1">
    <citation type="submission" date="2017-06" db="EMBL/GenBank/DDBJ databases">
        <title>Draft genome sequence of a variant of Elsinoe murrayae.</title>
        <authorList>
            <person name="Cheng Q."/>
        </authorList>
    </citation>
    <scope>NUCLEOTIDE SEQUENCE [LARGE SCALE GENOMIC DNA]</scope>
    <source>
        <strain evidence="3 4">CQ-2017a</strain>
    </source>
</reference>
<dbReference type="PANTHER" id="PTHR33973">
    <property type="entry name" value="OS07G0153300 PROTEIN"/>
    <property type="match status" value="1"/>
</dbReference>
<dbReference type="OrthoDB" id="3340520at2759"/>
<dbReference type="Proteomes" id="UP000243797">
    <property type="component" value="Unassembled WGS sequence"/>
</dbReference>
<dbReference type="InterPro" id="IPR010775">
    <property type="entry name" value="DUF1365"/>
</dbReference>
<feature type="region of interest" description="Disordered" evidence="1">
    <location>
        <begin position="128"/>
        <end position="152"/>
    </location>
</feature>
<gene>
    <name evidence="3" type="ORF">CAC42_4050</name>
</gene>
<evidence type="ECO:0000313" key="3">
    <source>
        <dbReference type="EMBL" id="PNS18091.1"/>
    </source>
</evidence>
<organism evidence="3 4">
    <name type="scientific">Sphaceloma murrayae</name>
    <dbReference type="NCBI Taxonomy" id="2082308"/>
    <lineage>
        <taxon>Eukaryota</taxon>
        <taxon>Fungi</taxon>
        <taxon>Dikarya</taxon>
        <taxon>Ascomycota</taxon>
        <taxon>Pezizomycotina</taxon>
        <taxon>Dothideomycetes</taxon>
        <taxon>Dothideomycetidae</taxon>
        <taxon>Myriangiales</taxon>
        <taxon>Elsinoaceae</taxon>
        <taxon>Sphaceloma</taxon>
    </lineage>
</organism>
<accession>A0A2K1QSS0</accession>
<comment type="caution">
    <text evidence="3">The sequence shown here is derived from an EMBL/GenBank/DDBJ whole genome shotgun (WGS) entry which is preliminary data.</text>
</comment>
<evidence type="ECO:0008006" key="5">
    <source>
        <dbReference type="Google" id="ProtNLM"/>
    </source>
</evidence>
<dbReference type="AlphaFoldDB" id="A0A2K1QSS0"/>
<dbReference type="PANTHER" id="PTHR33973:SF4">
    <property type="entry name" value="OS07G0153300 PROTEIN"/>
    <property type="match status" value="1"/>
</dbReference>
<evidence type="ECO:0000256" key="1">
    <source>
        <dbReference type="SAM" id="MobiDB-lite"/>
    </source>
</evidence>
<name>A0A2K1QSS0_9PEZI</name>